<dbReference type="InterPro" id="IPR038610">
    <property type="entry name" value="FliK-like_C_sf"/>
</dbReference>
<keyword evidence="3" id="KW-0966">Cell projection</keyword>
<feature type="domain" description="Flagellar hook-length control protein-like C-terminal" evidence="2">
    <location>
        <begin position="298"/>
        <end position="364"/>
    </location>
</feature>
<sequence>MISPAALLFPGPAAVSAPGSLPAAPEQKPGLFAGLLPEQSTETPALLPDPEALAASEALAAGLEAEIAARLEAEPLPLSPPPQAMPLPVPLPEETISAGAAPEASPDLPPSDLAPSKGEEQAAEPVPVLAAPAPLAFAVPSPLPDPSPAVTGGATDPAPHSAAAAPLPASAPKPLPEPAEPGARAPRSAAPSEMLPPEMLLTEAAAPAEYASALAPPRKSAPSGASLPVTAAPASAAAGAAPLPESGSLQGEVFALQPLPEPGPQRSETAQPAAPAAAPQTAGTASPLLRNVMERLEQIEQSEGRTRLLLRPQGLGILEIEISRLTDGRLQMAIRAENPMILQSLQQEATALNDFLGARGFDMAGGGPDLGRYSRPETGSAGDEAKEAGNTAAEPPETPARRDQHGPGLIDITT</sequence>
<keyword evidence="4" id="KW-1185">Reference proteome</keyword>
<dbReference type="Proteomes" id="UP001198571">
    <property type="component" value="Unassembled WGS sequence"/>
</dbReference>
<feature type="compositionally biased region" description="Pro residues" evidence="1">
    <location>
        <begin position="169"/>
        <end position="179"/>
    </location>
</feature>
<feature type="region of interest" description="Disordered" evidence="1">
    <location>
        <begin position="256"/>
        <end position="285"/>
    </location>
</feature>
<feature type="compositionally biased region" description="Low complexity" evidence="1">
    <location>
        <begin position="269"/>
        <end position="285"/>
    </location>
</feature>
<gene>
    <name evidence="3" type="ORF">H0485_12765</name>
</gene>
<dbReference type="Pfam" id="PF02120">
    <property type="entry name" value="Flg_hook"/>
    <property type="match status" value="1"/>
</dbReference>
<evidence type="ECO:0000313" key="4">
    <source>
        <dbReference type="Proteomes" id="UP001198571"/>
    </source>
</evidence>
<dbReference type="RefSeq" id="WP_226936141.1">
    <property type="nucleotide sequence ID" value="NZ_JACDXX010000011.1"/>
</dbReference>
<feature type="region of interest" description="Disordered" evidence="1">
    <location>
        <begin position="367"/>
        <end position="414"/>
    </location>
</feature>
<feature type="compositionally biased region" description="Low complexity" evidence="1">
    <location>
        <begin position="157"/>
        <end position="168"/>
    </location>
</feature>
<comment type="caution">
    <text evidence="3">The sequence shown here is derived from an EMBL/GenBank/DDBJ whole genome shotgun (WGS) entry which is preliminary data.</text>
</comment>
<keyword evidence="3" id="KW-0282">Flagellum</keyword>
<reference evidence="3 4" key="1">
    <citation type="submission" date="2020-07" db="EMBL/GenBank/DDBJ databases">
        <title>Pseudogemmobacter sp. nov., isolated from poultry manure in Taiwan.</title>
        <authorList>
            <person name="Lin S.-Y."/>
            <person name="Tang Y.-S."/>
            <person name="Young C.-C."/>
        </authorList>
    </citation>
    <scope>NUCLEOTIDE SEQUENCE [LARGE SCALE GENOMIC DNA]</scope>
    <source>
        <strain evidence="3 4">CC-YST710</strain>
    </source>
</reference>
<proteinExistence type="predicted"/>
<evidence type="ECO:0000256" key="1">
    <source>
        <dbReference type="SAM" id="MobiDB-lite"/>
    </source>
</evidence>
<dbReference type="InterPro" id="IPR021136">
    <property type="entry name" value="Flagellar_hook_control-like_C"/>
</dbReference>
<feature type="region of interest" description="Disordered" evidence="1">
    <location>
        <begin position="139"/>
        <end position="191"/>
    </location>
</feature>
<feature type="region of interest" description="Disordered" evidence="1">
    <location>
        <begin position="99"/>
        <end position="124"/>
    </location>
</feature>
<organism evidence="3 4">
    <name type="scientific">Pseudogemmobacter faecipullorum</name>
    <dbReference type="NCBI Taxonomy" id="2755041"/>
    <lineage>
        <taxon>Bacteria</taxon>
        <taxon>Pseudomonadati</taxon>
        <taxon>Pseudomonadota</taxon>
        <taxon>Alphaproteobacteria</taxon>
        <taxon>Rhodobacterales</taxon>
        <taxon>Paracoccaceae</taxon>
        <taxon>Pseudogemmobacter</taxon>
    </lineage>
</organism>
<name>A0ABS8CN86_9RHOB</name>
<feature type="compositionally biased region" description="Low complexity" evidence="1">
    <location>
        <begin position="104"/>
        <end position="116"/>
    </location>
</feature>
<dbReference type="EMBL" id="JACDXX010000011">
    <property type="protein sequence ID" value="MCB5410867.1"/>
    <property type="molecule type" value="Genomic_DNA"/>
</dbReference>
<keyword evidence="3" id="KW-0969">Cilium</keyword>
<evidence type="ECO:0000313" key="3">
    <source>
        <dbReference type="EMBL" id="MCB5410867.1"/>
    </source>
</evidence>
<dbReference type="Gene3D" id="3.30.750.140">
    <property type="match status" value="1"/>
</dbReference>
<protein>
    <submittedName>
        <fullName evidence="3">Flagellar hook-length control protein FliK</fullName>
    </submittedName>
</protein>
<evidence type="ECO:0000259" key="2">
    <source>
        <dbReference type="Pfam" id="PF02120"/>
    </source>
</evidence>
<accession>A0ABS8CN86</accession>
<feature type="compositionally biased region" description="Low complexity" evidence="1">
    <location>
        <begin position="180"/>
        <end position="191"/>
    </location>
</feature>